<reference evidence="1" key="1">
    <citation type="submission" date="2018-12" db="EMBL/GenBank/DDBJ databases">
        <title>Novel natural products biosynthetic potential of the class Ktedonobacteria.</title>
        <authorList>
            <person name="Zheng Y."/>
            <person name="Saitou A."/>
            <person name="Wang C.M."/>
            <person name="Toyoda A."/>
            <person name="Minakuchi Y."/>
            <person name="Sekiguchi Y."/>
            <person name="Ueda K."/>
            <person name="Takano H."/>
            <person name="Sakai Y."/>
            <person name="Yokota A."/>
            <person name="Yabe S."/>
        </authorList>
    </citation>
    <scope>NUCLEOTIDE SEQUENCE</scope>
    <source>
        <strain evidence="1">COM3</strain>
    </source>
</reference>
<protein>
    <submittedName>
        <fullName evidence="1">Uncharacterized protein</fullName>
    </submittedName>
</protein>
<gene>
    <name evidence="1" type="ORF">KTC_64770</name>
</gene>
<dbReference type="AlphaFoldDB" id="A0A455SVX4"/>
<sequence>MRVDAGTSILVEAVVRDEFRAETSCDAVVPFLRRDGSPHADL</sequence>
<proteinExistence type="predicted"/>
<accession>A0A455SVX4</accession>
<name>A0A455SVX4_9CHLR</name>
<organism evidence="1">
    <name type="scientific">Thermosporothrix sp. COM3</name>
    <dbReference type="NCBI Taxonomy" id="2490863"/>
    <lineage>
        <taxon>Bacteria</taxon>
        <taxon>Bacillati</taxon>
        <taxon>Chloroflexota</taxon>
        <taxon>Ktedonobacteria</taxon>
        <taxon>Ktedonobacterales</taxon>
        <taxon>Thermosporotrichaceae</taxon>
        <taxon>Thermosporothrix</taxon>
    </lineage>
</organism>
<evidence type="ECO:0000313" key="1">
    <source>
        <dbReference type="EMBL" id="BBH91726.1"/>
    </source>
</evidence>
<dbReference type="EMBL" id="AP019376">
    <property type="protein sequence ID" value="BBH91726.1"/>
    <property type="molecule type" value="Genomic_DNA"/>
</dbReference>